<evidence type="ECO:0000313" key="3">
    <source>
        <dbReference type="EMBL" id="ETL26053.1"/>
    </source>
</evidence>
<feature type="domain" description="TOG" evidence="2">
    <location>
        <begin position="348"/>
        <end position="590"/>
    </location>
</feature>
<feature type="compositionally biased region" description="Low complexity" evidence="1">
    <location>
        <begin position="1108"/>
        <end position="1124"/>
    </location>
</feature>
<dbReference type="InterPro" id="IPR016024">
    <property type="entry name" value="ARM-type_fold"/>
</dbReference>
<dbReference type="InterPro" id="IPR034085">
    <property type="entry name" value="TOG"/>
</dbReference>
<feature type="compositionally biased region" description="Low complexity" evidence="1">
    <location>
        <begin position="779"/>
        <end position="798"/>
    </location>
</feature>
<feature type="domain" description="TOG" evidence="2">
    <location>
        <begin position="2"/>
        <end position="243"/>
    </location>
</feature>
<feature type="domain" description="TOG" evidence="2">
    <location>
        <begin position="814"/>
        <end position="1067"/>
    </location>
</feature>
<protein>
    <recommendedName>
        <fullName evidence="2">TOG domain-containing protein</fullName>
    </recommendedName>
</protein>
<sequence length="1451" mass="160084">MEETAALLGSTATKQRLAGVTGLLEQLRRQDAVPESSATLIPHVLPCLRDHNSKIALGALEILELLVARVTESTLRSYLKLLWISLVERLGDNKLPIRQKAVDVVVEISVVLDAITVLDKLKGCMSHKNWRTREQSLHAVWRCLERHNLFKERQDELLDDVSGANWSGERREWWFFYSDCVQVLKLLEDSSKDVRAAAITTLEKFYTFIGPSLLSDLEYKNIRAAHMKTLTERFKGLPIRSKSVADDVCAARSRDGGSSLVNSEVPASNNVLPDELSSILSSYDLHVSSSSSSMARYLASVHSRTLNEAKAVAASTGGERSPSQASSTDSQTVQEISAESSFGAGSNDISEKELQKQLGGIFDKLELDNNWDKRVDGLKMLQKLANRCSKASNSGTALSLLSQGLRSVRERLCLQVSDLRSSVSREACQTIRTLANTLRDEFNAHAEICLGNLLKATYVTIQVISTSADTTIKSMIESTSNGYGRVIPKLIECVKSRNQVLRYNAVCYLTLILQKWSVSFLSKHSDLFVPIMPALLQDALGDVRAQSRKCYWSYHHLFPDEAKSIFSRLDGSTQKNLNDDPSKFTAKAARHGDYSLMDAAAPQSSGVVRSALRTTNTAQPLVLNSVRVSDEQPRFDGEELSAGKLPMRVPGGGLTSVGIDSGEKNVQSSRLLSHGPMRVGLAARAKSSVLKDSSASANEKKKSTAAGPLRVLNPSKPSQSTNESHTSRQEPSTAGFHTSSQQQAFKAQRIQLAGETQSPVPMDIDEGETRGPKRLPLVSIPSPTASNASSSRTNNSKSDSGDIKPKRIAPTKSSERPKVTQLPVADQLEEAIRNIERSSWSTRLEAAEYIGKYLRRRVDQIESGASGDHKVDGRILTAFIKHLSDSHYRVSQSVLKNLLPLLKLSNDSQRLLPHLKTVLPKLFQKFIDTKESIRAGAKENLEYIASTVDSSTLAAIVISMLGDGSNMKVKAAMCHFLRELLPGAEEYMKHGANNSHMRSFLLKIALLMDTDVPVSVSSACGELVSVAAQLYGSEMEVALGLLPPSKRLVVSKILKSKKIVLNFSNPPRPPFSTSSTAPLSTRTRDDDNDNQEIPPAPKPERSRKRVESPSVSSSSPPRQNSQKRINTTSQKTSPLPAEGQSINVRQRSSAAVERANEMVAKTTPAENVSFSSALFSSVGDRVDKHDDQLEDILHILEQNNLSEAELKHALHKTLHFIEIKSSETWDRCFGRLLLLLLDAATEGNVYALKVLQRLVEAQPSRAQMFFELLLQRLIDAMVDQVDVVSRSRAAELLLVGSNVSLYTAVKQARHLMERILHDLVSSAGDHQQTLSVLIPLDSNREPPTLQVVLRLIKVCFQICERSSAQNSAFLRKHDVAQRIMSVLSRRLDHASSNVRKTAVDCLVAFHFATKEDSSIVPKYLANELDDTRRRLVEIFIDRAKMERHHIGLLST</sequence>
<dbReference type="PANTHER" id="PTHR21567">
    <property type="entry name" value="CLASP"/>
    <property type="match status" value="1"/>
</dbReference>
<accession>W2HY16</accession>
<dbReference type="PANTHER" id="PTHR21567:SF9">
    <property type="entry name" value="CLIP-ASSOCIATING PROTEIN"/>
    <property type="match status" value="1"/>
</dbReference>
<dbReference type="Gene3D" id="1.25.10.10">
    <property type="entry name" value="Leucine-rich Repeat Variant"/>
    <property type="match status" value="4"/>
</dbReference>
<proteinExistence type="predicted"/>
<dbReference type="GO" id="GO:0000226">
    <property type="term" value="P:microtubule cytoskeleton organization"/>
    <property type="evidence" value="ECO:0007669"/>
    <property type="project" value="TreeGrafter"/>
</dbReference>
<dbReference type="GO" id="GO:0000278">
    <property type="term" value="P:mitotic cell cycle"/>
    <property type="evidence" value="ECO:0007669"/>
    <property type="project" value="UniProtKB-ARBA"/>
</dbReference>
<organism evidence="3">
    <name type="scientific">Phytophthora nicotianae</name>
    <name type="common">Potato buckeye rot agent</name>
    <name type="synonym">Phytophthora parasitica</name>
    <dbReference type="NCBI Taxonomy" id="4792"/>
    <lineage>
        <taxon>Eukaryota</taxon>
        <taxon>Sar</taxon>
        <taxon>Stramenopiles</taxon>
        <taxon>Oomycota</taxon>
        <taxon>Peronosporomycetes</taxon>
        <taxon>Peronosporales</taxon>
        <taxon>Peronosporaceae</taxon>
        <taxon>Phytophthora</taxon>
    </lineage>
</organism>
<reference evidence="3" key="1">
    <citation type="submission" date="2013-11" db="EMBL/GenBank/DDBJ databases">
        <title>The Genome Sequence of Phytophthora parasitica CJ05E6.</title>
        <authorList>
            <consortium name="The Broad Institute Genomics Platform"/>
            <person name="Russ C."/>
            <person name="Tyler B."/>
            <person name="Panabieres F."/>
            <person name="Shan W."/>
            <person name="Tripathy S."/>
            <person name="Grunwald N."/>
            <person name="Machado M."/>
            <person name="Johnson C.S."/>
            <person name="Arredondo F."/>
            <person name="Hong C."/>
            <person name="Coffey M."/>
            <person name="Young S.K."/>
            <person name="Zeng Q."/>
            <person name="Gargeya S."/>
            <person name="Fitzgerald M."/>
            <person name="Abouelleil A."/>
            <person name="Alvarado L."/>
            <person name="Chapman S.B."/>
            <person name="Gainer-Dewar J."/>
            <person name="Goldberg J."/>
            <person name="Griggs A."/>
            <person name="Gujja S."/>
            <person name="Hansen M."/>
            <person name="Howarth C."/>
            <person name="Imamovic A."/>
            <person name="Ireland A."/>
            <person name="Larimer J."/>
            <person name="McCowan C."/>
            <person name="Murphy C."/>
            <person name="Pearson M."/>
            <person name="Poon T.W."/>
            <person name="Priest M."/>
            <person name="Roberts A."/>
            <person name="Saif S."/>
            <person name="Shea T."/>
            <person name="Sykes S."/>
            <person name="Wortman J."/>
            <person name="Nusbaum C."/>
            <person name="Birren B."/>
        </authorList>
    </citation>
    <scope>NUCLEOTIDE SEQUENCE [LARGE SCALE GENOMIC DNA]</scope>
    <source>
        <strain evidence="3">CJ05E6</strain>
    </source>
</reference>
<dbReference type="InterPro" id="IPR024395">
    <property type="entry name" value="CLASP_N_dom"/>
</dbReference>
<feature type="region of interest" description="Disordered" evidence="1">
    <location>
        <begin position="684"/>
        <end position="820"/>
    </location>
</feature>
<feature type="compositionally biased region" description="Polar residues" evidence="1">
    <location>
        <begin position="715"/>
        <end position="745"/>
    </location>
</feature>
<dbReference type="Pfam" id="PF12348">
    <property type="entry name" value="CLASP_N"/>
    <property type="match status" value="1"/>
</dbReference>
<dbReference type="SUPFAM" id="SSF48371">
    <property type="entry name" value="ARM repeat"/>
    <property type="match status" value="1"/>
</dbReference>
<gene>
    <name evidence="3" type="ORF">L916_20175</name>
</gene>
<feature type="region of interest" description="Disordered" evidence="1">
    <location>
        <begin position="1064"/>
        <end position="1147"/>
    </location>
</feature>
<dbReference type="GO" id="GO:0005819">
    <property type="term" value="C:spindle"/>
    <property type="evidence" value="ECO:0007669"/>
    <property type="project" value="UniProtKB-ARBA"/>
</dbReference>
<evidence type="ECO:0000256" key="1">
    <source>
        <dbReference type="SAM" id="MobiDB-lite"/>
    </source>
</evidence>
<dbReference type="Proteomes" id="UP000053864">
    <property type="component" value="Unassembled WGS sequence"/>
</dbReference>
<dbReference type="VEuPathDB" id="FungiDB:PPTG_18254"/>
<dbReference type="GO" id="GO:0005881">
    <property type="term" value="C:cytoplasmic microtubule"/>
    <property type="evidence" value="ECO:0007669"/>
    <property type="project" value="TreeGrafter"/>
</dbReference>
<dbReference type="GO" id="GO:0008017">
    <property type="term" value="F:microtubule binding"/>
    <property type="evidence" value="ECO:0007669"/>
    <property type="project" value="TreeGrafter"/>
</dbReference>
<dbReference type="SMART" id="SM01349">
    <property type="entry name" value="TOG"/>
    <property type="match status" value="3"/>
</dbReference>
<feature type="compositionally biased region" description="Polar residues" evidence="1">
    <location>
        <begin position="321"/>
        <end position="348"/>
    </location>
</feature>
<dbReference type="EMBL" id="KI676334">
    <property type="protein sequence ID" value="ETL26053.1"/>
    <property type="molecule type" value="Genomic_DNA"/>
</dbReference>
<evidence type="ECO:0000259" key="2">
    <source>
        <dbReference type="SMART" id="SM01349"/>
    </source>
</evidence>
<feature type="region of interest" description="Disordered" evidence="1">
    <location>
        <begin position="310"/>
        <end position="348"/>
    </location>
</feature>
<feature type="compositionally biased region" description="Polar residues" evidence="1">
    <location>
        <begin position="1071"/>
        <end position="1081"/>
    </location>
</feature>
<name>W2HY16_PHYNI</name>
<dbReference type="InterPro" id="IPR011989">
    <property type="entry name" value="ARM-like"/>
</dbReference>